<dbReference type="EMBL" id="CM042021">
    <property type="protein sequence ID" value="KAI3819537.1"/>
    <property type="molecule type" value="Genomic_DNA"/>
</dbReference>
<reference evidence="1 2" key="2">
    <citation type="journal article" date="2022" name="Mol. Ecol. Resour.">
        <title>The genomes of chicory, endive, great burdock and yacon provide insights into Asteraceae paleo-polyploidization history and plant inulin production.</title>
        <authorList>
            <person name="Fan W."/>
            <person name="Wang S."/>
            <person name="Wang H."/>
            <person name="Wang A."/>
            <person name="Jiang F."/>
            <person name="Liu H."/>
            <person name="Zhao H."/>
            <person name="Xu D."/>
            <person name="Zhang Y."/>
        </authorList>
    </citation>
    <scope>NUCLEOTIDE SEQUENCE [LARGE SCALE GENOMIC DNA]</scope>
    <source>
        <strain evidence="2">cv. Yunnan</strain>
        <tissue evidence="1">Leaves</tissue>
    </source>
</reference>
<evidence type="ECO:0000313" key="1">
    <source>
        <dbReference type="EMBL" id="KAI3819537.1"/>
    </source>
</evidence>
<proteinExistence type="predicted"/>
<sequence length="72" mass="8545">MYKHNHLILSLNRFSQLLPKKRRLPYDLRLFFTGTIAKWEQEIAGLKVKFCLVLVLFTRWLTLLALSSNLRA</sequence>
<evidence type="ECO:0000313" key="2">
    <source>
        <dbReference type="Proteomes" id="UP001056120"/>
    </source>
</evidence>
<gene>
    <name evidence="1" type="ORF">L1987_13378</name>
</gene>
<keyword evidence="2" id="KW-1185">Reference proteome</keyword>
<comment type="caution">
    <text evidence="1">The sequence shown here is derived from an EMBL/GenBank/DDBJ whole genome shotgun (WGS) entry which is preliminary data.</text>
</comment>
<name>A0ACB9JJV0_9ASTR</name>
<protein>
    <submittedName>
        <fullName evidence="1">Uncharacterized protein</fullName>
    </submittedName>
</protein>
<accession>A0ACB9JJV0</accession>
<organism evidence="1 2">
    <name type="scientific">Smallanthus sonchifolius</name>
    <dbReference type="NCBI Taxonomy" id="185202"/>
    <lineage>
        <taxon>Eukaryota</taxon>
        <taxon>Viridiplantae</taxon>
        <taxon>Streptophyta</taxon>
        <taxon>Embryophyta</taxon>
        <taxon>Tracheophyta</taxon>
        <taxon>Spermatophyta</taxon>
        <taxon>Magnoliopsida</taxon>
        <taxon>eudicotyledons</taxon>
        <taxon>Gunneridae</taxon>
        <taxon>Pentapetalae</taxon>
        <taxon>asterids</taxon>
        <taxon>campanulids</taxon>
        <taxon>Asterales</taxon>
        <taxon>Asteraceae</taxon>
        <taxon>Asteroideae</taxon>
        <taxon>Heliantheae alliance</taxon>
        <taxon>Millerieae</taxon>
        <taxon>Smallanthus</taxon>
    </lineage>
</organism>
<dbReference type="Proteomes" id="UP001056120">
    <property type="component" value="Linkage Group LG04"/>
</dbReference>
<reference evidence="2" key="1">
    <citation type="journal article" date="2022" name="Mol. Ecol. Resour.">
        <title>The genomes of chicory, endive, great burdock and yacon provide insights into Asteraceae palaeo-polyploidization history and plant inulin production.</title>
        <authorList>
            <person name="Fan W."/>
            <person name="Wang S."/>
            <person name="Wang H."/>
            <person name="Wang A."/>
            <person name="Jiang F."/>
            <person name="Liu H."/>
            <person name="Zhao H."/>
            <person name="Xu D."/>
            <person name="Zhang Y."/>
        </authorList>
    </citation>
    <scope>NUCLEOTIDE SEQUENCE [LARGE SCALE GENOMIC DNA]</scope>
    <source>
        <strain evidence="2">cv. Yunnan</strain>
    </source>
</reference>